<evidence type="ECO:0000313" key="3">
    <source>
        <dbReference type="EMBL" id="KAB7756987.1"/>
    </source>
</evidence>
<accession>A0A5N5V7J3</accession>
<evidence type="ECO:0000259" key="2">
    <source>
        <dbReference type="Pfam" id="PF00582"/>
    </source>
</evidence>
<dbReference type="PRINTS" id="PR01438">
    <property type="entry name" value="UNVRSLSTRESS"/>
</dbReference>
<dbReference type="GeneID" id="74303541"/>
<dbReference type="EMBL" id="ANBP01000010">
    <property type="protein sequence ID" value="KAB7756987.1"/>
    <property type="molecule type" value="Genomic_DNA"/>
</dbReference>
<keyword evidence="4" id="KW-1185">Reference proteome</keyword>
<gene>
    <name evidence="3" type="ORF">MPHL21000_08815</name>
</gene>
<comment type="similarity">
    <text evidence="1">Belongs to the universal stress protein A family.</text>
</comment>
<comment type="caution">
    <text evidence="3">The sequence shown here is derived from an EMBL/GenBank/DDBJ whole genome shotgun (WGS) entry which is preliminary data.</text>
</comment>
<evidence type="ECO:0000256" key="1">
    <source>
        <dbReference type="ARBA" id="ARBA00008791"/>
    </source>
</evidence>
<proteinExistence type="inferred from homology"/>
<sequence>MIVIGYSADPYGWAALEHGIAEARRRDTSVLVVNATSGEAYADPRFATPGQVHDVEDLLRRSGVDYELSQPVGVDTARELLAAMERPDAELLVIGLRHRNPVGKLLLGSVAQQVLLDCPKPVLAVKPE</sequence>
<protein>
    <submittedName>
        <fullName evidence="3">Universal stress protein UspA</fullName>
    </submittedName>
</protein>
<dbReference type="SUPFAM" id="SSF52402">
    <property type="entry name" value="Adenine nucleotide alpha hydrolases-like"/>
    <property type="match status" value="1"/>
</dbReference>
<dbReference type="Gene3D" id="3.40.50.620">
    <property type="entry name" value="HUPs"/>
    <property type="match status" value="1"/>
</dbReference>
<evidence type="ECO:0000313" key="4">
    <source>
        <dbReference type="Proteomes" id="UP000325690"/>
    </source>
</evidence>
<dbReference type="CDD" id="cd00293">
    <property type="entry name" value="USP-like"/>
    <property type="match status" value="1"/>
</dbReference>
<dbReference type="RefSeq" id="WP_061482899.1">
    <property type="nucleotide sequence ID" value="NZ_ANBO01000009.1"/>
</dbReference>
<dbReference type="InterPro" id="IPR014729">
    <property type="entry name" value="Rossmann-like_a/b/a_fold"/>
</dbReference>
<reference evidence="3 4" key="1">
    <citation type="submission" date="2012-10" db="EMBL/GenBank/DDBJ databases">
        <title>The draft sequence of the Mycobacterium pheli genome.</title>
        <authorList>
            <person name="Pettersson B.M.F."/>
            <person name="Das S."/>
            <person name="Dasgupta S."/>
            <person name="Bhattacharya A."/>
            <person name="Kirsebom L.A."/>
        </authorList>
    </citation>
    <scope>NUCLEOTIDE SEQUENCE [LARGE SCALE GENOMIC DNA]</scope>
    <source>
        <strain evidence="3 4">CCUG 21000</strain>
    </source>
</reference>
<organism evidence="3 4">
    <name type="scientific">Mycolicibacterium phlei DSM 43239 = CCUG 21000</name>
    <dbReference type="NCBI Taxonomy" id="1226750"/>
    <lineage>
        <taxon>Bacteria</taxon>
        <taxon>Bacillati</taxon>
        <taxon>Actinomycetota</taxon>
        <taxon>Actinomycetes</taxon>
        <taxon>Mycobacteriales</taxon>
        <taxon>Mycobacteriaceae</taxon>
        <taxon>Mycolicibacterium</taxon>
    </lineage>
</organism>
<dbReference type="AlphaFoldDB" id="A0A5N5V7J3"/>
<dbReference type="Pfam" id="PF00582">
    <property type="entry name" value="Usp"/>
    <property type="match status" value="1"/>
</dbReference>
<dbReference type="InterPro" id="IPR006015">
    <property type="entry name" value="Universal_stress_UspA"/>
</dbReference>
<dbReference type="Proteomes" id="UP000325690">
    <property type="component" value="Unassembled WGS sequence"/>
</dbReference>
<dbReference type="InterPro" id="IPR006016">
    <property type="entry name" value="UspA"/>
</dbReference>
<name>A0A5N5V7J3_MYCPH</name>
<feature type="domain" description="UspA" evidence="2">
    <location>
        <begin position="2"/>
        <end position="126"/>
    </location>
</feature>